<dbReference type="OrthoDB" id="5915660at2759"/>
<dbReference type="GO" id="GO:0046872">
    <property type="term" value="F:metal ion binding"/>
    <property type="evidence" value="ECO:0007669"/>
    <property type="project" value="UniProtKB-KW"/>
</dbReference>
<dbReference type="SUPFAM" id="SSF49417">
    <property type="entry name" value="p53-like transcription factors"/>
    <property type="match status" value="1"/>
</dbReference>
<feature type="compositionally biased region" description="Polar residues" evidence="12">
    <location>
        <begin position="63"/>
        <end position="77"/>
    </location>
</feature>
<feature type="binding site" evidence="11">
    <location>
        <position position="236"/>
    </location>
    <ligand>
        <name>Zn(2+)</name>
        <dbReference type="ChEBI" id="CHEBI:29105"/>
    </ligand>
</feature>
<dbReference type="PANTHER" id="PTHR11447:SF16">
    <property type="entry name" value="P53 PROTEIN LONG FORM VARIANT 1"/>
    <property type="match status" value="1"/>
</dbReference>
<comment type="cofactor">
    <cofactor evidence="11">
        <name>Zn(2+)</name>
        <dbReference type="ChEBI" id="CHEBI:29105"/>
    </cofactor>
    <text evidence="11">Binds 1 zinc ion per subunit.</text>
</comment>
<feature type="region of interest" description="Disordered" evidence="12">
    <location>
        <begin position="1"/>
        <end position="77"/>
    </location>
</feature>
<reference evidence="16" key="1">
    <citation type="journal article" date="2015" name="Nat. Genet.">
        <title>The genome and transcriptome of the zoonotic hookworm Ancylostoma ceylanicum identify infection-specific gene families.</title>
        <authorList>
            <person name="Schwarz E.M."/>
            <person name="Hu Y."/>
            <person name="Antoshechkin I."/>
            <person name="Miller M.M."/>
            <person name="Sternberg P.W."/>
            <person name="Aroian R.V."/>
        </authorList>
    </citation>
    <scope>NUCLEOTIDE SEQUENCE</scope>
    <source>
        <strain evidence="16">HY135</strain>
    </source>
</reference>
<evidence type="ECO:0000313" key="16">
    <source>
        <dbReference type="Proteomes" id="UP000024635"/>
    </source>
</evidence>
<dbReference type="InterPro" id="IPR002117">
    <property type="entry name" value="p53_tumour_suppressor"/>
</dbReference>
<protein>
    <submittedName>
        <fullName evidence="15">Uncharacterized protein</fullName>
    </submittedName>
</protein>
<comment type="caution">
    <text evidence="15">The sequence shown here is derived from an EMBL/GenBank/DDBJ whole genome shotgun (WGS) entry which is preliminary data.</text>
</comment>
<feature type="domain" description="p53 DNA-binding" evidence="13">
    <location>
        <begin position="106"/>
        <end position="281"/>
    </location>
</feature>
<keyword evidence="8" id="KW-0010">Activator</keyword>
<feature type="compositionally biased region" description="Polar residues" evidence="12">
    <location>
        <begin position="40"/>
        <end position="56"/>
    </location>
</feature>
<keyword evidence="5 11" id="KW-0862">Zinc</keyword>
<keyword evidence="16" id="KW-1185">Reference proteome</keyword>
<name>A0A016WYN1_9BILA</name>
<evidence type="ECO:0000259" key="13">
    <source>
        <dbReference type="Pfam" id="PF00870"/>
    </source>
</evidence>
<dbReference type="AlphaFoldDB" id="A0A016WYN1"/>
<proteinExistence type="inferred from homology"/>
<evidence type="ECO:0000256" key="5">
    <source>
        <dbReference type="ARBA" id="ARBA00022833"/>
    </source>
</evidence>
<keyword evidence="6" id="KW-0805">Transcription regulation</keyword>
<sequence length="439" mass="49688">MQTRSTANNLKTTRDLADNTQEPTGNANKAPATGSEKAAASTNAPPQQSSEQNQDQVVVVPSRDSTSPSQVFLQSSNSDVKMVRPSQSGTVIMPTSHHGLRQVTKNEEARGRLFCVGISTQTKSSKNLDYVRLSSGDGITLYCKADTSVPFNFRYGPECHPGMKIRIRPEYTEDRYSNKPVERCPNHLVKDNTEARNHFVRCEHPDAEYLGVDDAYAVRIPTCESTGFLFTCFSSCSGGINRRPVQLAFVLEESDGTVLDTCYIALKVCANPLRDASKENGRFEPRMMDSMYSGSGLHRKRLHRFSGEMVKRPRFRSYVDENVSMFEVHLTDLRSLRKVMWMLTNEEKFDQLMGLDKDGYRDPCMLTSDTPIKTWLNRSEIGLGSLAVDFERHSIFTLGDLSRVYRHDTFSRFGFTNDQCIILNRTFQEWNQMNRLDSA</sequence>
<evidence type="ECO:0000256" key="10">
    <source>
        <dbReference type="ARBA" id="ARBA00023242"/>
    </source>
</evidence>
<dbReference type="InterPro" id="IPR011615">
    <property type="entry name" value="p53_DNA-bd"/>
</dbReference>
<evidence type="ECO:0000256" key="12">
    <source>
        <dbReference type="SAM" id="MobiDB-lite"/>
    </source>
</evidence>
<keyword evidence="4 11" id="KW-0479">Metal-binding</keyword>
<evidence type="ECO:0000256" key="7">
    <source>
        <dbReference type="ARBA" id="ARBA00023125"/>
    </source>
</evidence>
<dbReference type="PANTHER" id="PTHR11447">
    <property type="entry name" value="CELLULAR TUMOR ANTIGEN P53"/>
    <property type="match status" value="1"/>
</dbReference>
<dbReference type="InterPro" id="IPR008967">
    <property type="entry name" value="p53-like_TF_DNA-bd_sf"/>
</dbReference>
<dbReference type="GO" id="GO:0000978">
    <property type="term" value="F:RNA polymerase II cis-regulatory region sequence-specific DNA binding"/>
    <property type="evidence" value="ECO:0007669"/>
    <property type="project" value="TreeGrafter"/>
</dbReference>
<evidence type="ECO:0000256" key="8">
    <source>
        <dbReference type="ARBA" id="ARBA00023159"/>
    </source>
</evidence>
<dbReference type="InterPro" id="IPR012346">
    <property type="entry name" value="p53/RUNT-type_TF_DNA-bd_sf"/>
</dbReference>
<organism evidence="15 16">
    <name type="scientific">Ancylostoma ceylanicum</name>
    <dbReference type="NCBI Taxonomy" id="53326"/>
    <lineage>
        <taxon>Eukaryota</taxon>
        <taxon>Metazoa</taxon>
        <taxon>Ecdysozoa</taxon>
        <taxon>Nematoda</taxon>
        <taxon>Chromadorea</taxon>
        <taxon>Rhabditida</taxon>
        <taxon>Rhabditina</taxon>
        <taxon>Rhabditomorpha</taxon>
        <taxon>Strongyloidea</taxon>
        <taxon>Ancylostomatidae</taxon>
        <taxon>Ancylostomatinae</taxon>
        <taxon>Ancylostoma</taxon>
    </lineage>
</organism>
<keyword evidence="3" id="KW-0053">Apoptosis</keyword>
<evidence type="ECO:0000256" key="3">
    <source>
        <dbReference type="ARBA" id="ARBA00022703"/>
    </source>
</evidence>
<feature type="compositionally biased region" description="Polar residues" evidence="12">
    <location>
        <begin position="18"/>
        <end position="27"/>
    </location>
</feature>
<feature type="binding site" evidence="11">
    <location>
        <position position="184"/>
    </location>
    <ligand>
        <name>Zn(2+)</name>
        <dbReference type="ChEBI" id="CHEBI:29105"/>
    </ligand>
</feature>
<dbReference type="GO" id="GO:0000981">
    <property type="term" value="F:DNA-binding transcription factor activity, RNA polymerase II-specific"/>
    <property type="evidence" value="ECO:0007669"/>
    <property type="project" value="TreeGrafter"/>
</dbReference>
<evidence type="ECO:0000256" key="1">
    <source>
        <dbReference type="ARBA" id="ARBA00004123"/>
    </source>
</evidence>
<dbReference type="Pfam" id="PF00870">
    <property type="entry name" value="P53"/>
    <property type="match status" value="1"/>
</dbReference>
<feature type="binding site" evidence="11">
    <location>
        <position position="187"/>
    </location>
    <ligand>
        <name>Zn(2+)</name>
        <dbReference type="ChEBI" id="CHEBI:29105"/>
    </ligand>
</feature>
<dbReference type="Proteomes" id="UP000024635">
    <property type="component" value="Unassembled WGS sequence"/>
</dbReference>
<evidence type="ECO:0000256" key="9">
    <source>
        <dbReference type="ARBA" id="ARBA00023163"/>
    </source>
</evidence>
<dbReference type="Gene3D" id="2.60.40.720">
    <property type="match status" value="1"/>
</dbReference>
<dbReference type="GO" id="GO:0005634">
    <property type="term" value="C:nucleus"/>
    <property type="evidence" value="ECO:0007669"/>
    <property type="project" value="UniProtKB-SubCell"/>
</dbReference>
<evidence type="ECO:0000256" key="6">
    <source>
        <dbReference type="ARBA" id="ARBA00023015"/>
    </source>
</evidence>
<evidence type="ECO:0000313" key="15">
    <source>
        <dbReference type="EMBL" id="EYC44765.1"/>
    </source>
</evidence>
<dbReference type="InterPro" id="IPR054106">
    <property type="entry name" value="CEP-1_C"/>
</dbReference>
<keyword evidence="10" id="KW-0539">Nucleus</keyword>
<feature type="compositionally biased region" description="Polar residues" evidence="12">
    <location>
        <begin position="1"/>
        <end position="11"/>
    </location>
</feature>
<evidence type="ECO:0000259" key="14">
    <source>
        <dbReference type="Pfam" id="PF21907"/>
    </source>
</evidence>
<gene>
    <name evidence="15" type="primary">Acey_s0450.g1675</name>
    <name evidence="15" type="ORF">Y032_0450g1675</name>
</gene>
<dbReference type="Pfam" id="PF21907">
    <property type="entry name" value="SAM_CEP-1_C"/>
    <property type="match status" value="1"/>
</dbReference>
<comment type="subcellular location">
    <subcellularLocation>
        <location evidence="1">Nucleus</location>
    </subcellularLocation>
</comment>
<evidence type="ECO:0000256" key="2">
    <source>
        <dbReference type="ARBA" id="ARBA00006167"/>
    </source>
</evidence>
<feature type="domain" description="CEP-1 C-terminal SAM" evidence="14">
    <location>
        <begin position="337"/>
        <end position="432"/>
    </location>
</feature>
<dbReference type="EMBL" id="JARK01000050">
    <property type="protein sequence ID" value="EYC44765.1"/>
    <property type="molecule type" value="Genomic_DNA"/>
</dbReference>
<accession>A0A016WYN1</accession>
<comment type="similarity">
    <text evidence="2">Belongs to the p53 family.</text>
</comment>
<keyword evidence="7" id="KW-0238">DNA-binding</keyword>
<keyword evidence="9" id="KW-0804">Transcription</keyword>
<dbReference type="GO" id="GO:0006915">
    <property type="term" value="P:apoptotic process"/>
    <property type="evidence" value="ECO:0007669"/>
    <property type="project" value="UniProtKB-KW"/>
</dbReference>
<evidence type="ECO:0000256" key="11">
    <source>
        <dbReference type="PIRSR" id="PIRSR602117-1"/>
    </source>
</evidence>
<feature type="binding site" evidence="11">
    <location>
        <position position="232"/>
    </location>
    <ligand>
        <name>Zn(2+)</name>
        <dbReference type="ChEBI" id="CHEBI:29105"/>
    </ligand>
</feature>
<evidence type="ECO:0000256" key="4">
    <source>
        <dbReference type="ARBA" id="ARBA00022723"/>
    </source>
</evidence>